<keyword evidence="12" id="KW-1185">Reference proteome</keyword>
<comment type="caution">
    <text evidence="11">The sequence shown here is derived from an EMBL/GenBank/DDBJ whole genome shotgun (WGS) entry which is preliminary data.</text>
</comment>
<evidence type="ECO:0000256" key="10">
    <source>
        <dbReference type="SAM" id="Phobius"/>
    </source>
</evidence>
<keyword evidence="4 10" id="KW-0812">Transmembrane</keyword>
<evidence type="ECO:0000256" key="2">
    <source>
        <dbReference type="ARBA" id="ARBA00022475"/>
    </source>
</evidence>
<dbReference type="OrthoDB" id="8185860at2759"/>
<dbReference type="GO" id="GO:0004984">
    <property type="term" value="F:olfactory receptor activity"/>
    <property type="evidence" value="ECO:0007669"/>
    <property type="project" value="InterPro"/>
</dbReference>
<keyword evidence="6 10" id="KW-1133">Transmembrane helix</keyword>
<evidence type="ECO:0000256" key="7">
    <source>
        <dbReference type="ARBA" id="ARBA00023136"/>
    </source>
</evidence>
<evidence type="ECO:0000256" key="6">
    <source>
        <dbReference type="ARBA" id="ARBA00022989"/>
    </source>
</evidence>
<dbReference type="Proteomes" id="UP000801492">
    <property type="component" value="Unassembled WGS sequence"/>
</dbReference>
<evidence type="ECO:0000256" key="9">
    <source>
        <dbReference type="ARBA" id="ARBA00023224"/>
    </source>
</evidence>
<dbReference type="GO" id="GO:0005549">
    <property type="term" value="F:odorant binding"/>
    <property type="evidence" value="ECO:0007669"/>
    <property type="project" value="InterPro"/>
</dbReference>
<gene>
    <name evidence="11" type="ORF">ILUMI_02063</name>
</gene>
<dbReference type="AlphaFoldDB" id="A0A8K0GGT7"/>
<dbReference type="Pfam" id="PF02949">
    <property type="entry name" value="7tm_6"/>
    <property type="match status" value="1"/>
</dbReference>
<protein>
    <submittedName>
        <fullName evidence="11">Uncharacterized protein</fullName>
    </submittedName>
</protein>
<evidence type="ECO:0000256" key="1">
    <source>
        <dbReference type="ARBA" id="ARBA00004651"/>
    </source>
</evidence>
<feature type="non-terminal residue" evidence="11">
    <location>
        <position position="119"/>
    </location>
</feature>
<feature type="transmembrane region" description="Helical" evidence="10">
    <location>
        <begin position="12"/>
        <end position="34"/>
    </location>
</feature>
<keyword evidence="3" id="KW-0716">Sensory transduction</keyword>
<dbReference type="PANTHER" id="PTHR21137:SF35">
    <property type="entry name" value="ODORANT RECEPTOR 19A-RELATED"/>
    <property type="match status" value="1"/>
</dbReference>
<keyword evidence="7 10" id="KW-0472">Membrane</keyword>
<sequence length="119" mass="13693">MVNSIEHIFTIALFGQFVTSAMITCNTIFNLILIPISTQQIMLADYFVGILVQLFIYCWYGNEIIVKSLKIKDACYMSQWYAIDTKVCKYLFIMMERSKRPLRITAIKISTLSLIAFAA</sequence>
<dbReference type="EMBL" id="VTPC01000856">
    <property type="protein sequence ID" value="KAF2904110.1"/>
    <property type="molecule type" value="Genomic_DNA"/>
</dbReference>
<organism evidence="11 12">
    <name type="scientific">Ignelater luminosus</name>
    <name type="common">Cucubano</name>
    <name type="synonym">Pyrophorus luminosus</name>
    <dbReference type="NCBI Taxonomy" id="2038154"/>
    <lineage>
        <taxon>Eukaryota</taxon>
        <taxon>Metazoa</taxon>
        <taxon>Ecdysozoa</taxon>
        <taxon>Arthropoda</taxon>
        <taxon>Hexapoda</taxon>
        <taxon>Insecta</taxon>
        <taxon>Pterygota</taxon>
        <taxon>Neoptera</taxon>
        <taxon>Endopterygota</taxon>
        <taxon>Coleoptera</taxon>
        <taxon>Polyphaga</taxon>
        <taxon>Elateriformia</taxon>
        <taxon>Elateroidea</taxon>
        <taxon>Elateridae</taxon>
        <taxon>Agrypninae</taxon>
        <taxon>Pyrophorini</taxon>
        <taxon>Ignelater</taxon>
    </lineage>
</organism>
<evidence type="ECO:0000313" key="11">
    <source>
        <dbReference type="EMBL" id="KAF2904110.1"/>
    </source>
</evidence>
<feature type="non-terminal residue" evidence="11">
    <location>
        <position position="1"/>
    </location>
</feature>
<dbReference type="GO" id="GO:0005886">
    <property type="term" value="C:plasma membrane"/>
    <property type="evidence" value="ECO:0007669"/>
    <property type="project" value="UniProtKB-SubCell"/>
</dbReference>
<evidence type="ECO:0000256" key="4">
    <source>
        <dbReference type="ARBA" id="ARBA00022692"/>
    </source>
</evidence>
<reference evidence="11" key="1">
    <citation type="submission" date="2019-08" db="EMBL/GenBank/DDBJ databases">
        <title>The genome of the North American firefly Photinus pyralis.</title>
        <authorList>
            <consortium name="Photinus pyralis genome working group"/>
            <person name="Fallon T.R."/>
            <person name="Sander Lower S.E."/>
            <person name="Weng J.-K."/>
        </authorList>
    </citation>
    <scope>NUCLEOTIDE SEQUENCE</scope>
    <source>
        <strain evidence="11">TRF0915ILg1</strain>
        <tissue evidence="11">Whole body</tissue>
    </source>
</reference>
<evidence type="ECO:0000256" key="5">
    <source>
        <dbReference type="ARBA" id="ARBA00022725"/>
    </source>
</evidence>
<evidence type="ECO:0000256" key="8">
    <source>
        <dbReference type="ARBA" id="ARBA00023170"/>
    </source>
</evidence>
<dbReference type="InterPro" id="IPR004117">
    <property type="entry name" value="7tm6_olfct_rcpt"/>
</dbReference>
<keyword evidence="5" id="KW-0552">Olfaction</keyword>
<name>A0A8K0GGT7_IGNLU</name>
<evidence type="ECO:0000313" key="12">
    <source>
        <dbReference type="Proteomes" id="UP000801492"/>
    </source>
</evidence>
<feature type="transmembrane region" description="Helical" evidence="10">
    <location>
        <begin position="40"/>
        <end position="60"/>
    </location>
</feature>
<dbReference type="GO" id="GO:0007165">
    <property type="term" value="P:signal transduction"/>
    <property type="evidence" value="ECO:0007669"/>
    <property type="project" value="UniProtKB-KW"/>
</dbReference>
<proteinExistence type="predicted"/>
<comment type="subcellular location">
    <subcellularLocation>
        <location evidence="1">Cell membrane</location>
        <topology evidence="1">Multi-pass membrane protein</topology>
    </subcellularLocation>
</comment>
<keyword evidence="8" id="KW-0675">Receptor</keyword>
<keyword evidence="9" id="KW-0807">Transducer</keyword>
<evidence type="ECO:0000256" key="3">
    <source>
        <dbReference type="ARBA" id="ARBA00022606"/>
    </source>
</evidence>
<keyword evidence="2" id="KW-1003">Cell membrane</keyword>
<accession>A0A8K0GGT7</accession>
<dbReference type="PANTHER" id="PTHR21137">
    <property type="entry name" value="ODORANT RECEPTOR"/>
    <property type="match status" value="1"/>
</dbReference>